<dbReference type="PANTHER" id="PTHR43712:SF11">
    <property type="entry name" value="O-METHYLTRANSFERASE (AFU_ORTHOLOGUE AFUA_2G17820)-RELATED"/>
    <property type="match status" value="1"/>
</dbReference>
<comment type="caution">
    <text evidence="6">The sequence shown here is derived from an EMBL/GenBank/DDBJ whole genome shotgun (WGS) entry which is preliminary data.</text>
</comment>
<accession>A0A9W9X1F1</accession>
<dbReference type="SUPFAM" id="SSF53335">
    <property type="entry name" value="S-adenosyl-L-methionine-dependent methyltransferases"/>
    <property type="match status" value="1"/>
</dbReference>
<evidence type="ECO:0000256" key="1">
    <source>
        <dbReference type="ARBA" id="ARBA00022603"/>
    </source>
</evidence>
<evidence type="ECO:0000256" key="2">
    <source>
        <dbReference type="ARBA" id="ARBA00022679"/>
    </source>
</evidence>
<dbReference type="Proteomes" id="UP001147760">
    <property type="component" value="Unassembled WGS sequence"/>
</dbReference>
<proteinExistence type="predicted"/>
<name>A0A9W9X1F1_9EURO</name>
<reference evidence="6" key="2">
    <citation type="journal article" date="2023" name="IMA Fungus">
        <title>Comparative genomic study of the Penicillium genus elucidates a diverse pangenome and 15 lateral gene transfer events.</title>
        <authorList>
            <person name="Petersen C."/>
            <person name="Sorensen T."/>
            <person name="Nielsen M.R."/>
            <person name="Sondergaard T.E."/>
            <person name="Sorensen J.L."/>
            <person name="Fitzpatrick D.A."/>
            <person name="Frisvad J.C."/>
            <person name="Nielsen K.L."/>
        </authorList>
    </citation>
    <scope>NUCLEOTIDE SEQUENCE</scope>
    <source>
        <strain evidence="6">IBT 17660</strain>
    </source>
</reference>
<dbReference type="InterPro" id="IPR001077">
    <property type="entry name" value="COMT_C"/>
</dbReference>
<dbReference type="OrthoDB" id="1535081at2759"/>
<evidence type="ECO:0000259" key="5">
    <source>
        <dbReference type="Pfam" id="PF00891"/>
    </source>
</evidence>
<dbReference type="GO" id="GO:0032259">
    <property type="term" value="P:methylation"/>
    <property type="evidence" value="ECO:0007669"/>
    <property type="project" value="UniProtKB-KW"/>
</dbReference>
<gene>
    <name evidence="6" type="ORF">N7530_006154</name>
</gene>
<dbReference type="Pfam" id="PF00891">
    <property type="entry name" value="Methyltransf_2"/>
    <property type="match status" value="1"/>
</dbReference>
<dbReference type="PIRSF" id="PIRSF005739">
    <property type="entry name" value="O-mtase"/>
    <property type="match status" value="1"/>
</dbReference>
<organism evidence="6 7">
    <name type="scientific">Penicillium desertorum</name>
    <dbReference type="NCBI Taxonomy" id="1303715"/>
    <lineage>
        <taxon>Eukaryota</taxon>
        <taxon>Fungi</taxon>
        <taxon>Dikarya</taxon>
        <taxon>Ascomycota</taxon>
        <taxon>Pezizomycotina</taxon>
        <taxon>Eurotiomycetes</taxon>
        <taxon>Eurotiomycetidae</taxon>
        <taxon>Eurotiales</taxon>
        <taxon>Aspergillaceae</taxon>
        <taxon>Penicillium</taxon>
    </lineage>
</organism>
<dbReference type="EMBL" id="JAPWDO010000003">
    <property type="protein sequence ID" value="KAJ5480645.1"/>
    <property type="molecule type" value="Genomic_DNA"/>
</dbReference>
<reference evidence="6" key="1">
    <citation type="submission" date="2022-12" db="EMBL/GenBank/DDBJ databases">
        <authorList>
            <person name="Petersen C."/>
        </authorList>
    </citation>
    <scope>NUCLEOTIDE SEQUENCE</scope>
    <source>
        <strain evidence="6">IBT 17660</strain>
    </source>
</reference>
<dbReference type="GO" id="GO:0044550">
    <property type="term" value="P:secondary metabolite biosynthetic process"/>
    <property type="evidence" value="ECO:0007669"/>
    <property type="project" value="UniProtKB-ARBA"/>
</dbReference>
<dbReference type="InterPro" id="IPR029063">
    <property type="entry name" value="SAM-dependent_MTases_sf"/>
</dbReference>
<dbReference type="PANTHER" id="PTHR43712">
    <property type="entry name" value="PUTATIVE (AFU_ORTHOLOGUE AFUA_4G14580)-RELATED"/>
    <property type="match status" value="1"/>
</dbReference>
<dbReference type="InterPro" id="IPR016461">
    <property type="entry name" value="COMT-like"/>
</dbReference>
<evidence type="ECO:0000256" key="4">
    <source>
        <dbReference type="PIRSR" id="PIRSR005739-1"/>
    </source>
</evidence>
<dbReference type="AlphaFoldDB" id="A0A9W9X1F1"/>
<keyword evidence="7" id="KW-1185">Reference proteome</keyword>
<keyword evidence="3" id="KW-0949">S-adenosyl-L-methionine</keyword>
<sequence length="363" mass="40671">MDISNLISTLSEASASLSAKNELSEEQRLKLHEACEGLSGRLATPGEHLMKTSSGCIEPALVRVAIERGILDLFNGADQAGRDFDDVEIAAQTNTDPVLTGYLQNTEYKVPDNINAGLFQDTFQTKMPFWDWMQTHKGEQGAFHRLMEATASSKEKAWTNYIPDEWYSKRLTSVTAHNEKFVFVDVGGSHGHEMEAFMQRFPATKGRYILQDLESVSEGIGTETGHGSMCEDIPRQSNGIERMPHSFLDPQPIRAANIYLLSRILHDWPDREARQILGHLRDAMTKESTLFIWERVFPDRLSNVSQIDVLCDAAMMAFFSSAERSEGQFRDLLKSAGLSLVNVWRVGPAGEDTQAVLEVVREN</sequence>
<evidence type="ECO:0000313" key="7">
    <source>
        <dbReference type="Proteomes" id="UP001147760"/>
    </source>
</evidence>
<dbReference type="Gene3D" id="3.40.50.150">
    <property type="entry name" value="Vaccinia Virus protein VP39"/>
    <property type="match status" value="1"/>
</dbReference>
<dbReference type="PROSITE" id="PS51683">
    <property type="entry name" value="SAM_OMT_II"/>
    <property type="match status" value="1"/>
</dbReference>
<evidence type="ECO:0000313" key="6">
    <source>
        <dbReference type="EMBL" id="KAJ5480645.1"/>
    </source>
</evidence>
<evidence type="ECO:0000256" key="3">
    <source>
        <dbReference type="ARBA" id="ARBA00022691"/>
    </source>
</evidence>
<keyword evidence="2" id="KW-0808">Transferase</keyword>
<protein>
    <recommendedName>
        <fullName evidence="5">O-methyltransferase C-terminal domain-containing protein</fullName>
    </recommendedName>
</protein>
<keyword evidence="1" id="KW-0489">Methyltransferase</keyword>
<feature type="domain" description="O-methyltransferase C-terminal" evidence="5">
    <location>
        <begin position="182"/>
        <end position="338"/>
    </location>
</feature>
<dbReference type="GO" id="GO:0008171">
    <property type="term" value="F:O-methyltransferase activity"/>
    <property type="evidence" value="ECO:0007669"/>
    <property type="project" value="InterPro"/>
</dbReference>
<feature type="active site" description="Proton acceptor" evidence="4">
    <location>
        <position position="266"/>
    </location>
</feature>